<dbReference type="SUPFAM" id="SSF53474">
    <property type="entry name" value="alpha/beta-Hydrolases"/>
    <property type="match status" value="1"/>
</dbReference>
<evidence type="ECO:0000259" key="2">
    <source>
        <dbReference type="Pfam" id="PF07859"/>
    </source>
</evidence>
<dbReference type="InterPro" id="IPR050300">
    <property type="entry name" value="GDXG_lipolytic_enzyme"/>
</dbReference>
<dbReference type="EMBL" id="DVLT01000027">
    <property type="protein sequence ID" value="HIU02357.1"/>
    <property type="molecule type" value="Genomic_DNA"/>
</dbReference>
<reference evidence="3" key="1">
    <citation type="submission" date="2020-10" db="EMBL/GenBank/DDBJ databases">
        <authorList>
            <person name="Gilroy R."/>
        </authorList>
    </citation>
    <scope>NUCLEOTIDE SEQUENCE</scope>
    <source>
        <strain evidence="3">CHK187-14744</strain>
    </source>
</reference>
<gene>
    <name evidence="3" type="ORF">IAB63_03780</name>
</gene>
<evidence type="ECO:0000256" key="1">
    <source>
        <dbReference type="ARBA" id="ARBA00022801"/>
    </source>
</evidence>
<dbReference type="PANTHER" id="PTHR48081:SF8">
    <property type="entry name" value="ALPHA_BETA HYDROLASE FOLD-3 DOMAIN-CONTAINING PROTEIN-RELATED"/>
    <property type="match status" value="1"/>
</dbReference>
<dbReference type="Pfam" id="PF07859">
    <property type="entry name" value="Abhydrolase_3"/>
    <property type="match status" value="1"/>
</dbReference>
<proteinExistence type="predicted"/>
<comment type="caution">
    <text evidence="3">The sequence shown here is derived from an EMBL/GenBank/DDBJ whole genome shotgun (WGS) entry which is preliminary data.</text>
</comment>
<evidence type="ECO:0000313" key="4">
    <source>
        <dbReference type="Proteomes" id="UP000824164"/>
    </source>
</evidence>
<dbReference type="InterPro" id="IPR013094">
    <property type="entry name" value="AB_hydrolase_3"/>
</dbReference>
<dbReference type="PANTHER" id="PTHR48081">
    <property type="entry name" value="AB HYDROLASE SUPERFAMILY PROTEIN C4A8.06C"/>
    <property type="match status" value="1"/>
</dbReference>
<evidence type="ECO:0000313" key="3">
    <source>
        <dbReference type="EMBL" id="HIU02357.1"/>
    </source>
</evidence>
<keyword evidence="1 3" id="KW-0378">Hydrolase</keyword>
<accession>A0A9D1KWG3</accession>
<reference evidence="3" key="2">
    <citation type="journal article" date="2021" name="PeerJ">
        <title>Extensive microbial diversity within the chicken gut microbiome revealed by metagenomics and culture.</title>
        <authorList>
            <person name="Gilroy R."/>
            <person name="Ravi A."/>
            <person name="Getino M."/>
            <person name="Pursley I."/>
            <person name="Horton D.L."/>
            <person name="Alikhan N.F."/>
            <person name="Baker D."/>
            <person name="Gharbi K."/>
            <person name="Hall N."/>
            <person name="Watson M."/>
            <person name="Adriaenssens E.M."/>
            <person name="Foster-Nyarko E."/>
            <person name="Jarju S."/>
            <person name="Secka A."/>
            <person name="Antonio M."/>
            <person name="Oren A."/>
            <person name="Chaudhuri R.R."/>
            <person name="La Ragione R."/>
            <person name="Hildebrand F."/>
            <person name="Pallen M.J."/>
        </authorList>
    </citation>
    <scope>NUCLEOTIDE SEQUENCE</scope>
    <source>
        <strain evidence="3">CHK187-14744</strain>
    </source>
</reference>
<name>A0A9D1KWG3_9FIRM</name>
<organism evidence="3 4">
    <name type="scientific">Candidatus Onthocola gallistercoris</name>
    <dbReference type="NCBI Taxonomy" id="2840876"/>
    <lineage>
        <taxon>Bacteria</taxon>
        <taxon>Bacillati</taxon>
        <taxon>Bacillota</taxon>
        <taxon>Bacilli</taxon>
        <taxon>Candidatus Onthocola</taxon>
    </lineage>
</organism>
<dbReference type="Proteomes" id="UP000824164">
    <property type="component" value="Unassembled WGS sequence"/>
</dbReference>
<dbReference type="AlphaFoldDB" id="A0A9D1KWG3"/>
<feature type="domain" description="Alpha/beta hydrolase fold-3" evidence="2">
    <location>
        <begin position="64"/>
        <end position="269"/>
    </location>
</feature>
<protein>
    <submittedName>
        <fullName evidence="3">Alpha/beta hydrolase</fullName>
    </submittedName>
</protein>
<sequence length="296" mass="33970">MKEADWTIFEYRKEKWIKNTDAVLFERMNGRFEKGSVRTKTAGYIDFSIYRPQKEHGKEKRPVVFNFHGGGFVLGFYELDGRYCQRLADMTGCAVINMDYCLAPEFKFPKPIYSSYEAVEGILEQAERYHLDRDRVFVCGHSAGGTIAADLCLMDREQRRLGIKGQIIDYAPLKQTLKEEERQALDASKAIKHSRVIQYVNWYFEDLADMDHELASPLYAELAGLPDMLVISAGYDSLAGEEEEYARKAAAAGVQVVYKKFDGCQHGFTHEDLKEYDKEKADAAWQLMADFIKARL</sequence>
<dbReference type="InterPro" id="IPR029058">
    <property type="entry name" value="AB_hydrolase_fold"/>
</dbReference>
<dbReference type="Gene3D" id="3.40.50.1820">
    <property type="entry name" value="alpha/beta hydrolase"/>
    <property type="match status" value="1"/>
</dbReference>
<dbReference type="GO" id="GO:0016787">
    <property type="term" value="F:hydrolase activity"/>
    <property type="evidence" value="ECO:0007669"/>
    <property type="project" value="UniProtKB-KW"/>
</dbReference>